<comment type="caution">
    <text evidence="10">The sequence shown here is derived from an EMBL/GenBank/DDBJ whole genome shotgun (WGS) entry which is preliminary data.</text>
</comment>
<feature type="binding site" evidence="8">
    <location>
        <position position="91"/>
    </location>
    <ligand>
        <name>Zn(2+)</name>
        <dbReference type="ChEBI" id="CHEBI:29105"/>
        <note>catalytic</note>
    </ligand>
</feature>
<dbReference type="GO" id="GO:0005789">
    <property type="term" value="C:endoplasmic reticulum membrane"/>
    <property type="evidence" value="ECO:0007669"/>
    <property type="project" value="TreeGrafter"/>
</dbReference>
<evidence type="ECO:0000256" key="6">
    <source>
        <dbReference type="ARBA" id="ARBA00023136"/>
    </source>
</evidence>
<dbReference type="PANTHER" id="PTHR46187">
    <property type="entry name" value="ALKALINE CERAMIDASE 3"/>
    <property type="match status" value="1"/>
</dbReference>
<comment type="cofactor">
    <cofactor evidence="8">
        <name>Zn(2+)</name>
        <dbReference type="ChEBI" id="CHEBI:29105"/>
    </cofactor>
</comment>
<dbReference type="GO" id="GO:0046872">
    <property type="term" value="F:metal ion binding"/>
    <property type="evidence" value="ECO:0007669"/>
    <property type="project" value="UniProtKB-KW"/>
</dbReference>
<feature type="transmembrane region" description="Helical" evidence="9">
    <location>
        <begin position="253"/>
        <end position="270"/>
    </location>
</feature>
<dbReference type="InterPro" id="IPR008901">
    <property type="entry name" value="ACER"/>
</dbReference>
<protein>
    <recommendedName>
        <fullName evidence="12">Alkaline phytoceramidase</fullName>
    </recommendedName>
</protein>
<keyword evidence="3 9" id="KW-0812">Transmembrane</keyword>
<evidence type="ECO:0000256" key="2">
    <source>
        <dbReference type="ARBA" id="ARBA00009780"/>
    </source>
</evidence>
<dbReference type="AlphaFoldDB" id="A0AAV9X2A1"/>
<evidence type="ECO:0000313" key="11">
    <source>
        <dbReference type="Proteomes" id="UP001365542"/>
    </source>
</evidence>
<keyword evidence="7" id="KW-0479">Metal-binding</keyword>
<feature type="transmembrane region" description="Helical" evidence="9">
    <location>
        <begin position="158"/>
        <end position="178"/>
    </location>
</feature>
<evidence type="ECO:0000256" key="5">
    <source>
        <dbReference type="ARBA" id="ARBA00022989"/>
    </source>
</evidence>
<evidence type="ECO:0000256" key="8">
    <source>
        <dbReference type="PIRSR" id="PIRSR608901-2"/>
    </source>
</evidence>
<dbReference type="Proteomes" id="UP001365542">
    <property type="component" value="Unassembled WGS sequence"/>
</dbReference>
<dbReference type="PANTHER" id="PTHR46187:SF1">
    <property type="entry name" value="ALKALINE PHYTOCERAMIDASE"/>
    <property type="match status" value="1"/>
</dbReference>
<feature type="binding site" evidence="7">
    <location>
        <position position="28"/>
    </location>
    <ligand>
        <name>Ca(2+)</name>
        <dbReference type="ChEBI" id="CHEBI:29108"/>
    </ligand>
</feature>
<evidence type="ECO:0000256" key="4">
    <source>
        <dbReference type="ARBA" id="ARBA00022801"/>
    </source>
</evidence>
<feature type="binding site" evidence="7">
    <location>
        <position position="39"/>
    </location>
    <ligand>
        <name>Ca(2+)</name>
        <dbReference type="ChEBI" id="CHEBI:29108"/>
    </ligand>
</feature>
<keyword evidence="6 9" id="KW-0472">Membrane</keyword>
<dbReference type="EMBL" id="JAVHJO010000012">
    <property type="protein sequence ID" value="KAK6532106.1"/>
    <property type="molecule type" value="Genomic_DNA"/>
</dbReference>
<dbReference type="GO" id="GO:0046513">
    <property type="term" value="P:ceramide biosynthetic process"/>
    <property type="evidence" value="ECO:0007669"/>
    <property type="project" value="TreeGrafter"/>
</dbReference>
<accession>A0AAV9X2A1</accession>
<gene>
    <name evidence="10" type="ORF">TWF694_003268</name>
</gene>
<feature type="transmembrane region" description="Helical" evidence="9">
    <location>
        <begin position="129"/>
        <end position="146"/>
    </location>
</feature>
<dbReference type="Pfam" id="PF05875">
    <property type="entry name" value="Ceramidase"/>
    <property type="match status" value="1"/>
</dbReference>
<comment type="similarity">
    <text evidence="2">Belongs to the alkaline ceramidase family.</text>
</comment>
<name>A0AAV9X2A1_9PEZI</name>
<evidence type="ECO:0000313" key="10">
    <source>
        <dbReference type="EMBL" id="KAK6532106.1"/>
    </source>
</evidence>
<feature type="binding site" evidence="8">
    <location>
        <position position="252"/>
    </location>
    <ligand>
        <name>Zn(2+)</name>
        <dbReference type="ChEBI" id="CHEBI:29105"/>
        <note>catalytic</note>
    </ligand>
</feature>
<dbReference type="GO" id="GO:0016811">
    <property type="term" value="F:hydrolase activity, acting on carbon-nitrogen (but not peptide) bonds, in linear amides"/>
    <property type="evidence" value="ECO:0007669"/>
    <property type="project" value="InterPro"/>
</dbReference>
<keyword evidence="8" id="KW-0862">Zinc</keyword>
<evidence type="ECO:0000256" key="7">
    <source>
        <dbReference type="PIRSR" id="PIRSR608901-1"/>
    </source>
</evidence>
<reference evidence="10 11" key="1">
    <citation type="submission" date="2019-10" db="EMBL/GenBank/DDBJ databases">
        <authorList>
            <person name="Palmer J.M."/>
        </authorList>
    </citation>
    <scope>NUCLEOTIDE SEQUENCE [LARGE SCALE GENOMIC DNA]</scope>
    <source>
        <strain evidence="10 11">TWF694</strain>
    </source>
</reference>
<keyword evidence="7" id="KW-0106">Calcium</keyword>
<feature type="binding site" evidence="8">
    <location>
        <position position="256"/>
    </location>
    <ligand>
        <name>Zn(2+)</name>
        <dbReference type="ChEBI" id="CHEBI:29105"/>
        <note>catalytic</note>
    </ligand>
</feature>
<evidence type="ECO:0000256" key="3">
    <source>
        <dbReference type="ARBA" id="ARBA00022692"/>
    </source>
</evidence>
<evidence type="ECO:0000256" key="9">
    <source>
        <dbReference type="SAM" id="Phobius"/>
    </source>
</evidence>
<dbReference type="GO" id="GO:0046514">
    <property type="term" value="P:ceramide catabolic process"/>
    <property type="evidence" value="ECO:0007669"/>
    <property type="project" value="TreeGrafter"/>
</dbReference>
<keyword evidence="4" id="KW-0378">Hydrolase</keyword>
<feature type="transmembrane region" description="Helical" evidence="9">
    <location>
        <begin position="208"/>
        <end position="226"/>
    </location>
</feature>
<organism evidence="10 11">
    <name type="scientific">Orbilia ellipsospora</name>
    <dbReference type="NCBI Taxonomy" id="2528407"/>
    <lineage>
        <taxon>Eukaryota</taxon>
        <taxon>Fungi</taxon>
        <taxon>Dikarya</taxon>
        <taxon>Ascomycota</taxon>
        <taxon>Pezizomycotina</taxon>
        <taxon>Orbiliomycetes</taxon>
        <taxon>Orbiliales</taxon>
        <taxon>Orbiliaceae</taxon>
        <taxon>Orbilia</taxon>
    </lineage>
</organism>
<proteinExistence type="inferred from homology"/>
<sequence>MMTHNFNSDASALMGYWSPQTSAANFCEVDYEVTHYVAEFINTLSNLAYIWQGVITLPSHLRGQGRELQVWKWPVENLALLLVGVGSAAFHLSLLHEAQIVDESGMYLLVGALDYRLWSHGMSVNGQRLFGLLLGSVVFGVIGWNFVGTHDGKADNGIHLALFIALLTALWPKVLHMIKQQNIERKQQREKSTEEKTGGDEIARKLMWEYRLGLIYFFSGFGLWLIDGRFCYDLRDIRSIIRMPLAWLLEFHGWWHFLTALGAGRFVWVVRELTKTKKN</sequence>
<evidence type="ECO:0008006" key="12">
    <source>
        <dbReference type="Google" id="ProtNLM"/>
    </source>
</evidence>
<keyword evidence="11" id="KW-1185">Reference proteome</keyword>
<evidence type="ECO:0000256" key="1">
    <source>
        <dbReference type="ARBA" id="ARBA00004141"/>
    </source>
</evidence>
<comment type="subcellular location">
    <subcellularLocation>
        <location evidence="1">Membrane</location>
        <topology evidence="1">Multi-pass membrane protein</topology>
    </subcellularLocation>
</comment>
<keyword evidence="5 9" id="KW-1133">Transmembrane helix</keyword>